<proteinExistence type="inferred from homology"/>
<accession>A0ABD3D6R9</accession>
<dbReference type="Pfam" id="PF02536">
    <property type="entry name" value="mTERF"/>
    <property type="match status" value="2"/>
</dbReference>
<evidence type="ECO:0000313" key="4">
    <source>
        <dbReference type="EMBL" id="KAL3637276.1"/>
    </source>
</evidence>
<dbReference type="Proteomes" id="UP001632038">
    <property type="component" value="Unassembled WGS sequence"/>
</dbReference>
<dbReference type="AlphaFoldDB" id="A0ABD3D6R9"/>
<sequence length="587" mass="67766">MSKLQKRLIPHFLKWFPLLCEKNNFISSNSYSYVNRPGHILQHLRFSSTENVVNLKIGGNLGELAKKSRLVREEAQAALLEYFHSTRSLQIMDAENMSKNTPDFFDKLLKKVEVGNFEVGNSKVGRSLARFLRYHPINEFEPFFESIGLKPTEYSSFLPQNLMFLTDDELLLENYHVLCNYGVPRNRIGKIYRDAREVFGYDYGVLVSKLQSFEDMGLKQSVVAKIIASSPCLLFGNVDRDFVEVLEKLKKAGIDYDWLGEHINVDDTYDWKCMLELMRVLRKSGLSESQLDQMFTTHPDILLECSGRVTFCLFGFLFKFGCTLSNVQTVFLEFPEISVVKFANNLLHCYDFFVEINMDPQDIGKIMCSHPTVLGSCQLKKVKSLLSGLNCGQKRLCQMIKDDPTILKKWVLGLKVSSMQEQKRVVKVKILKTEFLSSLGFVEDSKEMEKALKKFRGKVVELQQRLDCLVKFGLSHEDVVDMIKTTPQILNQSIDVIEAKVDFFVKELGYPVSDLVTYPKLISYTIDRVKLRLLMYKWLKDEGVVRKNLALSTLLSSSDEKFVRVYVNAHPRGNEYWKRLKKKVYDD</sequence>
<evidence type="ECO:0000256" key="1">
    <source>
        <dbReference type="ARBA" id="ARBA00007692"/>
    </source>
</evidence>
<protein>
    <submittedName>
        <fullName evidence="4">Uncharacterized protein</fullName>
    </submittedName>
</protein>
<dbReference type="GO" id="GO:0006353">
    <property type="term" value="P:DNA-templated transcription termination"/>
    <property type="evidence" value="ECO:0007669"/>
    <property type="project" value="UniProtKB-KW"/>
</dbReference>
<gene>
    <name evidence="4" type="ORF">CASFOL_019575</name>
</gene>
<evidence type="ECO:0000313" key="5">
    <source>
        <dbReference type="Proteomes" id="UP001632038"/>
    </source>
</evidence>
<keyword evidence="2" id="KW-0804">Transcription</keyword>
<dbReference type="Gene3D" id="1.25.70.10">
    <property type="entry name" value="Transcription termination factor 3, mitochondrial"/>
    <property type="match status" value="2"/>
</dbReference>
<evidence type="ECO:0000256" key="3">
    <source>
        <dbReference type="ARBA" id="ARBA00022946"/>
    </source>
</evidence>
<comment type="caution">
    <text evidence="4">The sequence shown here is derived from an EMBL/GenBank/DDBJ whole genome shotgun (WGS) entry which is preliminary data.</text>
</comment>
<dbReference type="SMART" id="SM00733">
    <property type="entry name" value="Mterf"/>
    <property type="match status" value="5"/>
</dbReference>
<evidence type="ECO:0000256" key="2">
    <source>
        <dbReference type="ARBA" id="ARBA00022472"/>
    </source>
</evidence>
<dbReference type="EMBL" id="JAVIJP010000026">
    <property type="protein sequence ID" value="KAL3637276.1"/>
    <property type="molecule type" value="Genomic_DNA"/>
</dbReference>
<dbReference type="PANTHER" id="PTHR13068:SF103">
    <property type="entry name" value="MITOCHONDRIAL TRANSCRIPTION TERMINATION FACTOR FAMILY PROTEIN"/>
    <property type="match status" value="1"/>
</dbReference>
<name>A0ABD3D6R9_9LAMI</name>
<dbReference type="InterPro" id="IPR038538">
    <property type="entry name" value="MTERF_sf"/>
</dbReference>
<keyword evidence="3" id="KW-0809">Transit peptide</keyword>
<dbReference type="InterPro" id="IPR003690">
    <property type="entry name" value="MTERF"/>
</dbReference>
<keyword evidence="5" id="KW-1185">Reference proteome</keyword>
<comment type="similarity">
    <text evidence="1">Belongs to the mTERF family.</text>
</comment>
<organism evidence="4 5">
    <name type="scientific">Castilleja foliolosa</name>
    <dbReference type="NCBI Taxonomy" id="1961234"/>
    <lineage>
        <taxon>Eukaryota</taxon>
        <taxon>Viridiplantae</taxon>
        <taxon>Streptophyta</taxon>
        <taxon>Embryophyta</taxon>
        <taxon>Tracheophyta</taxon>
        <taxon>Spermatophyta</taxon>
        <taxon>Magnoliopsida</taxon>
        <taxon>eudicotyledons</taxon>
        <taxon>Gunneridae</taxon>
        <taxon>Pentapetalae</taxon>
        <taxon>asterids</taxon>
        <taxon>lamiids</taxon>
        <taxon>Lamiales</taxon>
        <taxon>Orobanchaceae</taxon>
        <taxon>Pedicularideae</taxon>
        <taxon>Castillejinae</taxon>
        <taxon>Castilleja</taxon>
    </lineage>
</organism>
<dbReference type="PANTHER" id="PTHR13068">
    <property type="entry name" value="CGI-12 PROTEIN-RELATED"/>
    <property type="match status" value="1"/>
</dbReference>
<keyword evidence="2" id="KW-0805">Transcription regulation</keyword>
<keyword evidence="2" id="KW-0806">Transcription termination</keyword>
<reference evidence="5" key="1">
    <citation type="journal article" date="2024" name="IScience">
        <title>Strigolactones Initiate the Formation of Haustorium-like Structures in Castilleja.</title>
        <authorList>
            <person name="Buerger M."/>
            <person name="Peterson D."/>
            <person name="Chory J."/>
        </authorList>
    </citation>
    <scope>NUCLEOTIDE SEQUENCE [LARGE SCALE GENOMIC DNA]</scope>
</reference>
<dbReference type="FunFam" id="1.25.70.10:FF:000019">
    <property type="entry name" value="mTERF family protein"/>
    <property type="match status" value="1"/>
</dbReference>